<evidence type="ECO:0008006" key="4">
    <source>
        <dbReference type="Google" id="ProtNLM"/>
    </source>
</evidence>
<keyword evidence="1" id="KW-0472">Membrane</keyword>
<gene>
    <name evidence="2" type="ORF">CYL18_15145</name>
</gene>
<dbReference type="AlphaFoldDB" id="A0A2S7MX06"/>
<evidence type="ECO:0000313" key="3">
    <source>
        <dbReference type="Proteomes" id="UP000239663"/>
    </source>
</evidence>
<reference evidence="2 3" key="1">
    <citation type="submission" date="2017-12" db="EMBL/GenBank/DDBJ databases">
        <title>Taxonomic description and draft genome of Pradoshia cofamensis Gen. nov., sp. nov., a thermotolerant bacillale isolated from anterior gut of earthworm Eisenia fetida.</title>
        <authorList>
            <person name="Saha T."/>
            <person name="Chakraborty R."/>
        </authorList>
    </citation>
    <scope>NUCLEOTIDE SEQUENCE [LARGE SCALE GENOMIC DNA]</scope>
    <source>
        <strain evidence="2 3">EAG3</strain>
    </source>
</reference>
<evidence type="ECO:0000313" key="2">
    <source>
        <dbReference type="EMBL" id="PQD94362.1"/>
    </source>
</evidence>
<protein>
    <recommendedName>
        <fullName evidence="4">DUF1648 domain-containing protein</fullName>
    </recommendedName>
</protein>
<keyword evidence="1" id="KW-1133">Transmembrane helix</keyword>
<evidence type="ECO:0000256" key="1">
    <source>
        <dbReference type="SAM" id="Phobius"/>
    </source>
</evidence>
<feature type="transmembrane region" description="Helical" evidence="1">
    <location>
        <begin position="104"/>
        <end position="125"/>
    </location>
</feature>
<dbReference type="Proteomes" id="UP000239663">
    <property type="component" value="Unassembled WGS sequence"/>
</dbReference>
<feature type="transmembrane region" description="Helical" evidence="1">
    <location>
        <begin position="12"/>
        <end position="33"/>
    </location>
</feature>
<sequence length="129" mass="15182">MKKTQIHSPTRFERLLDLMVIILLITSFTYIFIQWTALPNHIPMNIDGNEHVSHRGDKISILGLPFIGILVWLLFSYMERDPHNINLPLYRSHDKAKEQKYNRIIVNVIKNGIVMSLVFANWRILLFVL</sequence>
<dbReference type="EMBL" id="PKOZ01000011">
    <property type="protein sequence ID" value="PQD94362.1"/>
    <property type="molecule type" value="Genomic_DNA"/>
</dbReference>
<keyword evidence="3" id="KW-1185">Reference proteome</keyword>
<accession>A0A2S7MX06</accession>
<name>A0A2S7MX06_9BACI</name>
<feature type="transmembrane region" description="Helical" evidence="1">
    <location>
        <begin position="59"/>
        <end position="78"/>
    </location>
</feature>
<dbReference type="OrthoDB" id="2734375at2"/>
<proteinExistence type="predicted"/>
<comment type="caution">
    <text evidence="2">The sequence shown here is derived from an EMBL/GenBank/DDBJ whole genome shotgun (WGS) entry which is preliminary data.</text>
</comment>
<organism evidence="2 3">
    <name type="scientific">Pradoshia eiseniae</name>
    <dbReference type="NCBI Taxonomy" id="2064768"/>
    <lineage>
        <taxon>Bacteria</taxon>
        <taxon>Bacillati</taxon>
        <taxon>Bacillota</taxon>
        <taxon>Bacilli</taxon>
        <taxon>Bacillales</taxon>
        <taxon>Bacillaceae</taxon>
        <taxon>Pradoshia</taxon>
    </lineage>
</organism>
<dbReference type="RefSeq" id="WP_104850362.1">
    <property type="nucleotide sequence ID" value="NZ_PKOZ01000011.1"/>
</dbReference>
<keyword evidence="1" id="KW-0812">Transmembrane</keyword>